<evidence type="ECO:0000256" key="2">
    <source>
        <dbReference type="ARBA" id="ARBA00009773"/>
    </source>
</evidence>
<dbReference type="PANTHER" id="PTHR21716">
    <property type="entry name" value="TRANSMEMBRANE PROTEIN"/>
    <property type="match status" value="1"/>
</dbReference>
<dbReference type="EMBL" id="JBHMDY010000002">
    <property type="protein sequence ID" value="MFB9258917.1"/>
    <property type="molecule type" value="Genomic_DNA"/>
</dbReference>
<keyword evidence="11" id="KW-1185">Reference proteome</keyword>
<feature type="transmembrane region" description="Helical" evidence="9">
    <location>
        <begin position="20"/>
        <end position="39"/>
    </location>
</feature>
<feature type="region of interest" description="Disordered" evidence="8">
    <location>
        <begin position="358"/>
        <end position="440"/>
    </location>
</feature>
<evidence type="ECO:0000313" key="11">
    <source>
        <dbReference type="Proteomes" id="UP001589700"/>
    </source>
</evidence>
<evidence type="ECO:0000256" key="8">
    <source>
        <dbReference type="SAM" id="MobiDB-lite"/>
    </source>
</evidence>
<proteinExistence type="inferred from homology"/>
<dbReference type="Pfam" id="PF01594">
    <property type="entry name" value="AI-2E_transport"/>
    <property type="match status" value="1"/>
</dbReference>
<dbReference type="PANTHER" id="PTHR21716:SF53">
    <property type="entry name" value="PERMEASE PERM-RELATED"/>
    <property type="match status" value="1"/>
</dbReference>
<feature type="transmembrane region" description="Helical" evidence="9">
    <location>
        <begin position="272"/>
        <end position="295"/>
    </location>
</feature>
<protein>
    <submittedName>
        <fullName evidence="10">AI-2E family transporter</fullName>
    </submittedName>
</protein>
<keyword evidence="7 9" id="KW-0472">Membrane</keyword>
<feature type="transmembrane region" description="Helical" evidence="9">
    <location>
        <begin position="167"/>
        <end position="185"/>
    </location>
</feature>
<feature type="transmembrane region" description="Helical" evidence="9">
    <location>
        <begin position="244"/>
        <end position="265"/>
    </location>
</feature>
<evidence type="ECO:0000256" key="7">
    <source>
        <dbReference type="ARBA" id="ARBA00023136"/>
    </source>
</evidence>
<organism evidence="10 11">
    <name type="scientific">Dietzia aerolata</name>
    <dbReference type="NCBI Taxonomy" id="595984"/>
    <lineage>
        <taxon>Bacteria</taxon>
        <taxon>Bacillati</taxon>
        <taxon>Actinomycetota</taxon>
        <taxon>Actinomycetes</taxon>
        <taxon>Mycobacteriales</taxon>
        <taxon>Dietziaceae</taxon>
        <taxon>Dietzia</taxon>
    </lineage>
</organism>
<evidence type="ECO:0000256" key="1">
    <source>
        <dbReference type="ARBA" id="ARBA00004651"/>
    </source>
</evidence>
<keyword evidence="3" id="KW-0813">Transport</keyword>
<dbReference type="InterPro" id="IPR002549">
    <property type="entry name" value="AI-2E-like"/>
</dbReference>
<evidence type="ECO:0000256" key="3">
    <source>
        <dbReference type="ARBA" id="ARBA00022448"/>
    </source>
</evidence>
<evidence type="ECO:0000256" key="9">
    <source>
        <dbReference type="SAM" id="Phobius"/>
    </source>
</evidence>
<feature type="transmembrane region" description="Helical" evidence="9">
    <location>
        <begin position="315"/>
        <end position="339"/>
    </location>
</feature>
<feature type="transmembrane region" description="Helical" evidence="9">
    <location>
        <begin position="77"/>
        <end position="98"/>
    </location>
</feature>
<evidence type="ECO:0000256" key="6">
    <source>
        <dbReference type="ARBA" id="ARBA00022989"/>
    </source>
</evidence>
<evidence type="ECO:0000313" key="10">
    <source>
        <dbReference type="EMBL" id="MFB9258917.1"/>
    </source>
</evidence>
<feature type="transmembrane region" description="Helical" evidence="9">
    <location>
        <begin position="45"/>
        <end position="65"/>
    </location>
</feature>
<comment type="similarity">
    <text evidence="2">Belongs to the autoinducer-2 exporter (AI-2E) (TC 2.A.86) family.</text>
</comment>
<feature type="compositionally biased region" description="Basic and acidic residues" evidence="8">
    <location>
        <begin position="367"/>
        <end position="396"/>
    </location>
</feature>
<feature type="compositionally biased region" description="Low complexity" evidence="8">
    <location>
        <begin position="420"/>
        <end position="440"/>
    </location>
</feature>
<sequence>MTPEDPVRIAREHLPYPIRLAAAWAACLLLIVAGVWLVGEGIGRVALVAGPLAIAVLLAAMLRPVVDRIPSRVPRALAAVVVVIGVIVAVSAAFVLVVTQLATGVPRIRDKISSGTDAALRWLEEGPLHVTADRLQSGVDEARGWLTHHTDLLATGAYHVGHTAVDTAAGTLICLVSLFFFLYQGEKLWMFFVRWLPEASRERTDIAFRQGWTSLGAYTHTQFAVAAINAAGVGIGALVLRVPFVIPIVVVVFLASFVPIVGTLIGGMVPTLLALVDRGLVVALIMLAIVVAVHLTESHVLQPLLMGHAVALHPLAVILVVAAGTYLFGVIGALFAVPITAMANSIVRSLVSTSTGRDLPSLADIQGPDHPHPHEHPHGHAHGHPHEEPVGDDRGAARVGAGGSAAAGGASTNGDDDDNATTGPTDSGPGPADSDGPAGR</sequence>
<evidence type="ECO:0000256" key="5">
    <source>
        <dbReference type="ARBA" id="ARBA00022692"/>
    </source>
</evidence>
<comment type="caution">
    <text evidence="10">The sequence shown here is derived from an EMBL/GenBank/DDBJ whole genome shotgun (WGS) entry which is preliminary data.</text>
</comment>
<accession>A0ABV5JMG1</accession>
<gene>
    <name evidence="10" type="ORF">ACFFVD_03810</name>
</gene>
<keyword evidence="4" id="KW-1003">Cell membrane</keyword>
<dbReference type="RefSeq" id="WP_182633110.1">
    <property type="nucleotide sequence ID" value="NZ_JAALDM010000225.1"/>
</dbReference>
<name>A0ABV5JMG1_9ACTN</name>
<feature type="transmembrane region" description="Helical" evidence="9">
    <location>
        <begin position="217"/>
        <end position="238"/>
    </location>
</feature>
<reference evidence="10 11" key="1">
    <citation type="submission" date="2024-09" db="EMBL/GenBank/DDBJ databases">
        <authorList>
            <person name="Sun Q."/>
            <person name="Mori K."/>
        </authorList>
    </citation>
    <scope>NUCLEOTIDE SEQUENCE [LARGE SCALE GENOMIC DNA]</scope>
    <source>
        <strain evidence="10 11">CCM 7659</strain>
    </source>
</reference>
<dbReference type="Proteomes" id="UP001589700">
    <property type="component" value="Unassembled WGS sequence"/>
</dbReference>
<evidence type="ECO:0000256" key="4">
    <source>
        <dbReference type="ARBA" id="ARBA00022475"/>
    </source>
</evidence>
<comment type="subcellular location">
    <subcellularLocation>
        <location evidence="1">Cell membrane</location>
        <topology evidence="1">Multi-pass membrane protein</topology>
    </subcellularLocation>
</comment>
<keyword evidence="5 9" id="KW-0812">Transmembrane</keyword>
<keyword evidence="6 9" id="KW-1133">Transmembrane helix</keyword>